<evidence type="ECO:0000313" key="6">
    <source>
        <dbReference type="Proteomes" id="UP000077755"/>
    </source>
</evidence>
<protein>
    <recommendedName>
        <fullName evidence="3">RRM domain-containing protein</fullName>
    </recommendedName>
</protein>
<dbReference type="Pfam" id="PF00076">
    <property type="entry name" value="RRM_1"/>
    <property type="match status" value="1"/>
</dbReference>
<dbReference type="GO" id="GO:0003723">
    <property type="term" value="F:RNA binding"/>
    <property type="evidence" value="ECO:0007669"/>
    <property type="project" value="UniProtKB-UniRule"/>
</dbReference>
<dbReference type="SUPFAM" id="SSF54928">
    <property type="entry name" value="RNA-binding domain, RBD"/>
    <property type="match status" value="1"/>
</dbReference>
<proteinExistence type="predicted"/>
<feature type="domain" description="RRM" evidence="3">
    <location>
        <begin position="264"/>
        <end position="341"/>
    </location>
</feature>
<organism evidence="4">
    <name type="scientific">Daucus carota subsp. sativus</name>
    <name type="common">Carrot</name>
    <dbReference type="NCBI Taxonomy" id="79200"/>
    <lineage>
        <taxon>Eukaryota</taxon>
        <taxon>Viridiplantae</taxon>
        <taxon>Streptophyta</taxon>
        <taxon>Embryophyta</taxon>
        <taxon>Tracheophyta</taxon>
        <taxon>Spermatophyta</taxon>
        <taxon>Magnoliopsida</taxon>
        <taxon>eudicotyledons</taxon>
        <taxon>Gunneridae</taxon>
        <taxon>Pentapetalae</taxon>
        <taxon>asterids</taxon>
        <taxon>campanulids</taxon>
        <taxon>Apiales</taxon>
        <taxon>Apiaceae</taxon>
        <taxon>Apioideae</taxon>
        <taxon>Scandiceae</taxon>
        <taxon>Daucinae</taxon>
        <taxon>Daucus</taxon>
        <taxon>Daucus sect. Daucus</taxon>
    </lineage>
</organism>
<feature type="compositionally biased region" description="Basic and acidic residues" evidence="2">
    <location>
        <begin position="763"/>
        <end position="772"/>
    </location>
</feature>
<feature type="region of interest" description="Disordered" evidence="2">
    <location>
        <begin position="743"/>
        <end position="772"/>
    </location>
</feature>
<feature type="region of interest" description="Disordered" evidence="2">
    <location>
        <begin position="342"/>
        <end position="385"/>
    </location>
</feature>
<dbReference type="InterPro" id="IPR035979">
    <property type="entry name" value="RBD_domain_sf"/>
</dbReference>
<dbReference type="EMBL" id="CP093346">
    <property type="protein sequence ID" value="WOG95408.1"/>
    <property type="molecule type" value="Genomic_DNA"/>
</dbReference>
<evidence type="ECO:0000313" key="5">
    <source>
        <dbReference type="EMBL" id="WOG95408.1"/>
    </source>
</evidence>
<dbReference type="SMART" id="SM00360">
    <property type="entry name" value="RRM"/>
    <property type="match status" value="1"/>
</dbReference>
<reference evidence="4" key="1">
    <citation type="journal article" date="2016" name="Nat. Genet.">
        <title>A high-quality carrot genome assembly provides new insights into carotenoid accumulation and asterid genome evolution.</title>
        <authorList>
            <person name="Iorizzo M."/>
            <person name="Ellison S."/>
            <person name="Senalik D."/>
            <person name="Zeng P."/>
            <person name="Satapoomin P."/>
            <person name="Huang J."/>
            <person name="Bowman M."/>
            <person name="Iovene M."/>
            <person name="Sanseverino W."/>
            <person name="Cavagnaro P."/>
            <person name="Yildiz M."/>
            <person name="Macko-Podgorni A."/>
            <person name="Moranska E."/>
            <person name="Grzebelus E."/>
            <person name="Grzebelus D."/>
            <person name="Ashrafi H."/>
            <person name="Zheng Z."/>
            <person name="Cheng S."/>
            <person name="Spooner D."/>
            <person name="Van Deynze A."/>
            <person name="Simon P."/>
        </authorList>
    </citation>
    <scope>NUCLEOTIDE SEQUENCE [LARGE SCALE GENOMIC DNA]</scope>
    <source>
        <tissue evidence="4">Leaf</tissue>
    </source>
</reference>
<evidence type="ECO:0000256" key="2">
    <source>
        <dbReference type="SAM" id="MobiDB-lite"/>
    </source>
</evidence>
<sequence length="854" mass="97250">MGRGKVGDSRGDAQVKKAKSSFGEDRWISLARRARQGSDSLAEEEIYDLQNCIMKFWFLLDSDLLGVITKGDLRWADVAMARIDYLEAQIDQVLLGKCLEGDEESLCELHRMLMNEGWWDRADNLDLRKTVWRRDGNWDEMVGRQERELKEYILYRSELVHPNVISMVRKEDREGIRMALNHIHYNSIRESRSVKQMKAMVKEAKELKTGNQDSKAVQGEGKNYKSALLKTRVSMSERPKEVPKVVKVGRPQLGVNVENEHKNCTVFLHNLPEDLNRMVMWRFVRQWGRVIDCFTPNRKDKLGKRFGFAKLQSMQEAELFKNKINGKILAGNVIRAQFARGKKESNLKQKKGNYDKEYNKKVKEPSHELNNRQMASKDPRHPSEEAIVDRKEEPLHLEAVNKELVNDLGRSVVVHTWKDSSVVEVLNTAEVLGYQGVLVRGISSRKFLITFPTMESFLNLDQELLGLGYLGCHQARLDDLVLPRKVVVQCLGLPAVLWELSNLSKLLTGIGDITAIGEMLDEELRFQNPLIELETKETTRINRQILVEHDGLAFQMQILEEGDDSAHGNSDNAIEVGDRASDDYLVGSVENEREESEHEMEDAEGSVEIVYETPVNAVEVIEEKQSLSRESSIQDCQKENCSSHGLTNSIKEVLTSYEDQIISNEAVLNNCREIIVKETRTEEDVQSDDYMGSDHIRDSNANGEIYNKEIVVASAQAGDETQLSDFSIDDRIWHTRDDDLSSVSSKLEQTLSREDSNVSSRGSEGEPRSDESVRVMEGKMIKMNLGRKRGRPAKRKSNKTNQPFALKYKEQPVANTTGKSEAEKIYETCLLMGLEGQGNRDEAIRKIVDRLSGR</sequence>
<keyword evidence="6" id="KW-1185">Reference proteome</keyword>
<dbReference type="AlphaFoldDB" id="A0A164ZZI2"/>
<gene>
    <name evidence="4" type="ORF">DCAR_015972</name>
    <name evidence="5" type="ORF">DCAR_0414726</name>
</gene>
<dbReference type="Proteomes" id="UP000077755">
    <property type="component" value="Chromosome 4"/>
</dbReference>
<dbReference type="Gene3D" id="3.30.70.330">
    <property type="match status" value="1"/>
</dbReference>
<dbReference type="CDD" id="cd00590">
    <property type="entry name" value="RRM_SF"/>
    <property type="match status" value="1"/>
</dbReference>
<dbReference type="EMBL" id="LNRQ01000004">
    <property type="protein sequence ID" value="KZM96666.1"/>
    <property type="molecule type" value="Genomic_DNA"/>
</dbReference>
<dbReference type="InterPro" id="IPR012677">
    <property type="entry name" value="Nucleotide-bd_a/b_plait_sf"/>
</dbReference>
<evidence type="ECO:0000313" key="4">
    <source>
        <dbReference type="EMBL" id="KZM96666.1"/>
    </source>
</evidence>
<accession>A0A164ZZI2</accession>
<dbReference type="InterPro" id="IPR000504">
    <property type="entry name" value="RRM_dom"/>
</dbReference>
<keyword evidence="1" id="KW-0694">RNA-binding</keyword>
<reference evidence="5" key="2">
    <citation type="submission" date="2022-03" db="EMBL/GenBank/DDBJ databases">
        <title>Draft title - Genomic analysis of global carrot germplasm unveils the trajectory of domestication and the origin of high carotenoid orange carrot.</title>
        <authorList>
            <person name="Iorizzo M."/>
            <person name="Ellison S."/>
            <person name="Senalik D."/>
            <person name="Macko-Podgorni A."/>
            <person name="Grzebelus D."/>
            <person name="Bostan H."/>
            <person name="Rolling W."/>
            <person name="Curaba J."/>
            <person name="Simon P."/>
        </authorList>
    </citation>
    <scope>NUCLEOTIDE SEQUENCE</scope>
    <source>
        <tissue evidence="5">Leaf</tissue>
    </source>
</reference>
<dbReference type="PROSITE" id="PS50102">
    <property type="entry name" value="RRM"/>
    <property type="match status" value="1"/>
</dbReference>
<dbReference type="Gramene" id="KZM96666">
    <property type="protein sequence ID" value="KZM96666"/>
    <property type="gene ID" value="DCAR_015972"/>
</dbReference>
<evidence type="ECO:0000259" key="3">
    <source>
        <dbReference type="PROSITE" id="PS50102"/>
    </source>
</evidence>
<evidence type="ECO:0000256" key="1">
    <source>
        <dbReference type="PROSITE-ProRule" id="PRU00176"/>
    </source>
</evidence>
<name>A0A164ZZI2_DAUCS</name>